<gene>
    <name evidence="3" type="ORF">KTH89_15425</name>
</gene>
<proteinExistence type="predicted"/>
<comment type="caution">
    <text evidence="3">The sequence shown here is derived from an EMBL/GenBank/DDBJ whole genome shotgun (WGS) entry which is preliminary data.</text>
</comment>
<dbReference type="Pfam" id="PF02517">
    <property type="entry name" value="Rce1-like"/>
    <property type="match status" value="1"/>
</dbReference>
<dbReference type="AlphaFoldDB" id="A0A949K1D9"/>
<feature type="transmembrane region" description="Helical" evidence="1">
    <location>
        <begin position="85"/>
        <end position="115"/>
    </location>
</feature>
<feature type="transmembrane region" description="Helical" evidence="1">
    <location>
        <begin position="211"/>
        <end position="231"/>
    </location>
</feature>
<sequence length="313" mass="35076">MDARKTFSRLGFILLLVMIVAQGGQVLLLKLGYWLLPVSWQGDWMTYGSLEIVMWGMALPVMWALTRKIPVVGKGEVRKLRPGEFLFLVPVTEAAGYICNLFGIILLIPLILLLVLKGGNPSDINPLFELMSQGAGVPMFLAVVIFSPAVEELLFRWLLLDRLRRFGDKTAILISALAFGLFHGNPLQFLYATAVGMIFAYITLKTNTVRYSIGLHMILNLFGSLAMYVMMIKNPFLMLKITVLLLVVIFGMVVTGIVFICIRWRRVRFTPGLEPVQRGTGFRTVVLNPGMICFILCCLLLFAAFFASLFIQL</sequence>
<feature type="domain" description="CAAX prenyl protease 2/Lysostaphin resistance protein A-like" evidence="2">
    <location>
        <begin position="137"/>
        <end position="222"/>
    </location>
</feature>
<feature type="transmembrane region" description="Helical" evidence="1">
    <location>
        <begin position="188"/>
        <end position="204"/>
    </location>
</feature>
<dbReference type="PANTHER" id="PTHR36435:SF1">
    <property type="entry name" value="CAAX AMINO TERMINAL PROTEASE FAMILY PROTEIN"/>
    <property type="match status" value="1"/>
</dbReference>
<feature type="transmembrane region" description="Helical" evidence="1">
    <location>
        <begin position="135"/>
        <end position="154"/>
    </location>
</feature>
<keyword evidence="1" id="KW-0812">Transmembrane</keyword>
<accession>A0A949K1D9</accession>
<dbReference type="GO" id="GO:0080120">
    <property type="term" value="P:CAAX-box protein maturation"/>
    <property type="evidence" value="ECO:0007669"/>
    <property type="project" value="UniProtKB-ARBA"/>
</dbReference>
<organism evidence="3 4">
    <name type="scientific">Diplocloster agilis</name>
    <dbReference type="NCBI Taxonomy" id="2850323"/>
    <lineage>
        <taxon>Bacteria</taxon>
        <taxon>Bacillati</taxon>
        <taxon>Bacillota</taxon>
        <taxon>Clostridia</taxon>
        <taxon>Lachnospirales</taxon>
        <taxon>Lachnospiraceae</taxon>
        <taxon>Diplocloster</taxon>
    </lineage>
</organism>
<keyword evidence="1" id="KW-1133">Transmembrane helix</keyword>
<dbReference type="GO" id="GO:0008237">
    <property type="term" value="F:metallopeptidase activity"/>
    <property type="evidence" value="ECO:0007669"/>
    <property type="project" value="UniProtKB-KW"/>
</dbReference>
<evidence type="ECO:0000313" key="4">
    <source>
        <dbReference type="Proteomes" id="UP000712157"/>
    </source>
</evidence>
<dbReference type="InterPro" id="IPR003675">
    <property type="entry name" value="Rce1/LyrA-like_dom"/>
</dbReference>
<feature type="transmembrane region" description="Helical" evidence="1">
    <location>
        <begin position="47"/>
        <end position="65"/>
    </location>
</feature>
<keyword evidence="3" id="KW-0482">Metalloprotease</keyword>
<keyword evidence="3" id="KW-0378">Hydrolase</keyword>
<keyword evidence="4" id="KW-1185">Reference proteome</keyword>
<feature type="transmembrane region" description="Helical" evidence="1">
    <location>
        <begin position="285"/>
        <end position="311"/>
    </location>
</feature>
<name>A0A949K1D9_9FIRM</name>
<keyword evidence="3" id="KW-0645">Protease</keyword>
<dbReference type="RefSeq" id="WP_158342607.1">
    <property type="nucleotide sequence ID" value="NZ_JAHQCW010000027.1"/>
</dbReference>
<evidence type="ECO:0000313" key="3">
    <source>
        <dbReference type="EMBL" id="MBU9737934.1"/>
    </source>
</evidence>
<evidence type="ECO:0000256" key="1">
    <source>
        <dbReference type="SAM" id="Phobius"/>
    </source>
</evidence>
<feature type="transmembrane region" description="Helical" evidence="1">
    <location>
        <begin position="237"/>
        <end position="264"/>
    </location>
</feature>
<dbReference type="InterPro" id="IPR052710">
    <property type="entry name" value="CAAX_protease"/>
</dbReference>
<dbReference type="PANTHER" id="PTHR36435">
    <property type="entry name" value="SLR1288 PROTEIN"/>
    <property type="match status" value="1"/>
</dbReference>
<feature type="transmembrane region" description="Helical" evidence="1">
    <location>
        <begin position="12"/>
        <end position="35"/>
    </location>
</feature>
<dbReference type="GO" id="GO:0004175">
    <property type="term" value="F:endopeptidase activity"/>
    <property type="evidence" value="ECO:0007669"/>
    <property type="project" value="UniProtKB-ARBA"/>
</dbReference>
<evidence type="ECO:0000259" key="2">
    <source>
        <dbReference type="Pfam" id="PF02517"/>
    </source>
</evidence>
<feature type="transmembrane region" description="Helical" evidence="1">
    <location>
        <begin position="166"/>
        <end position="182"/>
    </location>
</feature>
<protein>
    <submittedName>
        <fullName evidence="3">CPBP family intramembrane metalloprotease</fullName>
    </submittedName>
</protein>
<dbReference type="EMBL" id="JAHQCW010000027">
    <property type="protein sequence ID" value="MBU9737934.1"/>
    <property type="molecule type" value="Genomic_DNA"/>
</dbReference>
<keyword evidence="1" id="KW-0472">Membrane</keyword>
<reference evidence="3" key="1">
    <citation type="submission" date="2021-06" db="EMBL/GenBank/DDBJ databases">
        <title>Description of novel taxa of the family Lachnospiraceae.</title>
        <authorList>
            <person name="Chaplin A.V."/>
            <person name="Sokolova S.R."/>
            <person name="Pikina A.P."/>
            <person name="Korzhanova M."/>
            <person name="Belova V."/>
            <person name="Korostin D."/>
            <person name="Efimov B.A."/>
        </authorList>
    </citation>
    <scope>NUCLEOTIDE SEQUENCE</scope>
    <source>
        <strain evidence="3">ASD5720</strain>
    </source>
</reference>
<dbReference type="Proteomes" id="UP000712157">
    <property type="component" value="Unassembled WGS sequence"/>
</dbReference>